<dbReference type="Proteomes" id="UP000192520">
    <property type="component" value="Unassembled WGS sequence"/>
</dbReference>
<comment type="caution">
    <text evidence="1">The sequence shown here is derived from an EMBL/GenBank/DDBJ whole genome shotgun (WGS) entry which is preliminary data.</text>
</comment>
<proteinExistence type="predicted"/>
<dbReference type="STRING" id="1968527.B5M47_03315"/>
<evidence type="ECO:0008006" key="3">
    <source>
        <dbReference type="Google" id="ProtNLM"/>
    </source>
</evidence>
<dbReference type="NCBIfam" id="TIGR04088">
    <property type="entry name" value="cognate_SipW"/>
    <property type="match status" value="1"/>
</dbReference>
<dbReference type="InterPro" id="IPR023833">
    <property type="entry name" value="Signal_pept_SipW-depend-type"/>
</dbReference>
<name>A0A1W9NX40_UNCC3</name>
<accession>A0A1W9NX40</accession>
<dbReference type="AlphaFoldDB" id="A0A1W9NX40"/>
<dbReference type="InterPro" id="IPR022121">
    <property type="entry name" value="Peptidase_M73_camelysin"/>
</dbReference>
<dbReference type="Pfam" id="PF12389">
    <property type="entry name" value="Peptidase_M73"/>
    <property type="match status" value="1"/>
</dbReference>
<organism evidence="1 2">
    <name type="scientific">candidate division CPR3 bacterium 4484_211</name>
    <dbReference type="NCBI Taxonomy" id="1968527"/>
    <lineage>
        <taxon>Bacteria</taxon>
        <taxon>Bacteria division CPR3</taxon>
    </lineage>
</organism>
<protein>
    <recommendedName>
        <fullName evidence="3">SipW-cognate class signal peptide</fullName>
    </recommendedName>
</protein>
<sequence length="271" mass="29806">MNKRILLSLVTVVAVLAIVSSATIAYYSDTEKSTGNTFMAGSIDLEIDNESYYNGEYQPGTSWALDDLTDQLFFNFTDLKPGDWGEDTVSLHVESNKAWACANITLTESKENGMTNPESKVDSTWGQWGGELDDNLSFVFWIDDGDNVWEQDEQKLMSGKASDLPQDGTGVTYTLADSEENNVGGSKGDPLCCGSTYHIGKAWCFGEMSINRAPEAAYDGPTDDDVPDNYFTCDGSNVGNESQTDTVKGDITFYAEQYRNNPNFTCDSWTP</sequence>
<evidence type="ECO:0000313" key="2">
    <source>
        <dbReference type="Proteomes" id="UP000192520"/>
    </source>
</evidence>
<reference evidence="2" key="1">
    <citation type="submission" date="2017-03" db="EMBL/GenBank/DDBJ databases">
        <title>Novel pathways for hydrocarbon cycling and metabolic interdependencies in hydrothermal sediment communities.</title>
        <authorList>
            <person name="Dombrowski N."/>
            <person name="Seitz K."/>
            <person name="Teske A."/>
            <person name="Baker B."/>
        </authorList>
    </citation>
    <scope>NUCLEOTIDE SEQUENCE [LARGE SCALE GENOMIC DNA]</scope>
</reference>
<evidence type="ECO:0000313" key="1">
    <source>
        <dbReference type="EMBL" id="OQX50726.1"/>
    </source>
</evidence>
<gene>
    <name evidence="1" type="ORF">B5M47_03315</name>
</gene>
<dbReference type="EMBL" id="MZGJ01000022">
    <property type="protein sequence ID" value="OQX50726.1"/>
    <property type="molecule type" value="Genomic_DNA"/>
</dbReference>